<evidence type="ECO:0000259" key="1">
    <source>
        <dbReference type="Pfam" id="PF16036"/>
    </source>
</evidence>
<dbReference type="STRING" id="1123498.VR7878_02089"/>
<evidence type="ECO:0000313" key="3">
    <source>
        <dbReference type="Proteomes" id="UP000188276"/>
    </source>
</evidence>
<proteinExistence type="predicted"/>
<gene>
    <name evidence="2" type="ORF">VR7878_02089</name>
</gene>
<name>A0A1R4LKD3_VIBR1</name>
<dbReference type="InterPro" id="IPR016087">
    <property type="entry name" value="Chalcone_isomerase"/>
</dbReference>
<dbReference type="Pfam" id="PF16036">
    <property type="entry name" value="Chalcone_3"/>
    <property type="match status" value="1"/>
</dbReference>
<protein>
    <recommendedName>
        <fullName evidence="1">Chalcone isomerase domain-containing protein</fullName>
    </recommendedName>
</protein>
<dbReference type="EMBL" id="FULE01000030">
    <property type="protein sequence ID" value="SJN57046.1"/>
    <property type="molecule type" value="Genomic_DNA"/>
</dbReference>
<feature type="domain" description="Chalcone isomerase" evidence="1">
    <location>
        <begin position="22"/>
        <end position="159"/>
    </location>
</feature>
<evidence type="ECO:0000313" key="2">
    <source>
        <dbReference type="EMBL" id="SJN57046.1"/>
    </source>
</evidence>
<keyword evidence="3" id="KW-1185">Reference proteome</keyword>
<dbReference type="Proteomes" id="UP000188276">
    <property type="component" value="Unassembled WGS sequence"/>
</dbReference>
<organism evidence="2 3">
    <name type="scientific">Vibrio ruber (strain DSM 16370 / JCM 11486 / BCRC 17186 / CECT 7878 / LMG 23124 / VR1)</name>
    <dbReference type="NCBI Taxonomy" id="1123498"/>
    <lineage>
        <taxon>Bacteria</taxon>
        <taxon>Pseudomonadati</taxon>
        <taxon>Pseudomonadota</taxon>
        <taxon>Gammaproteobacteria</taxon>
        <taxon>Vibrionales</taxon>
        <taxon>Vibrionaceae</taxon>
        <taxon>Vibrio</taxon>
    </lineage>
</organism>
<dbReference type="AlphaFoldDB" id="A0A1R4LKD3"/>
<reference evidence="3" key="1">
    <citation type="submission" date="2017-02" db="EMBL/GenBank/DDBJ databases">
        <authorList>
            <person name="Rodrigo-Torres L."/>
            <person name="Arahal R.D."/>
            <person name="Lucena T."/>
        </authorList>
    </citation>
    <scope>NUCLEOTIDE SEQUENCE [LARGE SCALE GENOMIC DNA]</scope>
    <source>
        <strain evidence="3">CECT 7878</strain>
    </source>
</reference>
<accession>A0A1R4LKD3</accession>
<sequence>MQGQSSKPWTDWPVVGQATLSWLWFDIYSSQLRTPDGDYHQVKDDVSPHPLALEIRYLRDISSKELLEETQAQWERLGYETTQSDAWLTVLAEMMPSVKTGERLAYVSDGRSGQLYYFPLQGQQRLLGKVANKQLNDAFLSIWLSPNAEYPKLRNQLIGMKP</sequence>